<gene>
    <name evidence="1" type="ORF">JCM18694_34110</name>
</gene>
<accession>A0ABQ0ZP03</accession>
<dbReference type="Proteomes" id="UP000396862">
    <property type="component" value="Unassembled WGS sequence"/>
</dbReference>
<protein>
    <submittedName>
        <fullName evidence="1">Uncharacterized protein</fullName>
    </submittedName>
</protein>
<keyword evidence="2" id="KW-1185">Reference proteome</keyword>
<evidence type="ECO:0000313" key="1">
    <source>
        <dbReference type="EMBL" id="GET23165.1"/>
    </source>
</evidence>
<reference evidence="1 2" key="1">
    <citation type="submission" date="2019-10" db="EMBL/GenBank/DDBJ databases">
        <title>Prolixibacter strains distinguished by the presence of nitrate reductase genes were adept at nitrate-dependent anaerobic corrosion of metallic iron and carbon steel.</title>
        <authorList>
            <person name="Iino T."/>
            <person name="Shono N."/>
            <person name="Ito K."/>
            <person name="Nakamura R."/>
            <person name="Sueoka K."/>
            <person name="Harayama S."/>
            <person name="Ohkuma M."/>
        </authorList>
    </citation>
    <scope>NUCLEOTIDE SEQUENCE [LARGE SCALE GENOMIC DNA]</scope>
    <source>
        <strain evidence="1 2">MIC1-1</strain>
    </source>
</reference>
<proteinExistence type="predicted"/>
<comment type="caution">
    <text evidence="1">The sequence shown here is derived from an EMBL/GenBank/DDBJ whole genome shotgun (WGS) entry which is preliminary data.</text>
</comment>
<evidence type="ECO:0000313" key="2">
    <source>
        <dbReference type="Proteomes" id="UP000396862"/>
    </source>
</evidence>
<sequence length="53" mass="6370">MGIYFNFTCPVLLFAQAKNFSVPRLNESFIYKNIDVFMYVLYLWEFSDNPMMT</sequence>
<organism evidence="1 2">
    <name type="scientific">Prolixibacter denitrificans</name>
    <dbReference type="NCBI Taxonomy" id="1541063"/>
    <lineage>
        <taxon>Bacteria</taxon>
        <taxon>Pseudomonadati</taxon>
        <taxon>Bacteroidota</taxon>
        <taxon>Bacteroidia</taxon>
        <taxon>Marinilabiliales</taxon>
        <taxon>Prolixibacteraceae</taxon>
        <taxon>Prolixibacter</taxon>
    </lineage>
</organism>
<dbReference type="EMBL" id="BLAU01000001">
    <property type="protein sequence ID" value="GET23165.1"/>
    <property type="molecule type" value="Genomic_DNA"/>
</dbReference>
<name>A0ABQ0ZP03_9BACT</name>